<feature type="compositionally biased region" description="Acidic residues" evidence="1">
    <location>
        <begin position="40"/>
        <end position="50"/>
    </location>
</feature>
<organism evidence="2 3">
    <name type="scientific">Aquatica leii</name>
    <dbReference type="NCBI Taxonomy" id="1421715"/>
    <lineage>
        <taxon>Eukaryota</taxon>
        <taxon>Metazoa</taxon>
        <taxon>Ecdysozoa</taxon>
        <taxon>Arthropoda</taxon>
        <taxon>Hexapoda</taxon>
        <taxon>Insecta</taxon>
        <taxon>Pterygota</taxon>
        <taxon>Neoptera</taxon>
        <taxon>Endopterygota</taxon>
        <taxon>Coleoptera</taxon>
        <taxon>Polyphaga</taxon>
        <taxon>Elateriformia</taxon>
        <taxon>Elateroidea</taxon>
        <taxon>Lampyridae</taxon>
        <taxon>Luciolinae</taxon>
        <taxon>Aquatica</taxon>
    </lineage>
</organism>
<dbReference type="Proteomes" id="UP001353858">
    <property type="component" value="Unassembled WGS sequence"/>
</dbReference>
<evidence type="ECO:0000313" key="2">
    <source>
        <dbReference type="EMBL" id="KAK4880722.1"/>
    </source>
</evidence>
<dbReference type="EMBL" id="JARPUR010000003">
    <property type="protein sequence ID" value="KAK4880722.1"/>
    <property type="molecule type" value="Genomic_DNA"/>
</dbReference>
<proteinExistence type="predicted"/>
<feature type="compositionally biased region" description="Polar residues" evidence="1">
    <location>
        <begin position="24"/>
        <end position="36"/>
    </location>
</feature>
<protein>
    <submittedName>
        <fullName evidence="2">Uncharacterized protein</fullName>
    </submittedName>
</protein>
<keyword evidence="3" id="KW-1185">Reference proteome</keyword>
<name>A0AAN7PA63_9COLE</name>
<evidence type="ECO:0000313" key="3">
    <source>
        <dbReference type="Proteomes" id="UP001353858"/>
    </source>
</evidence>
<feature type="region of interest" description="Disordered" evidence="1">
    <location>
        <begin position="165"/>
        <end position="188"/>
    </location>
</feature>
<comment type="caution">
    <text evidence="2">The sequence shown here is derived from an EMBL/GenBank/DDBJ whole genome shotgun (WGS) entry which is preliminary data.</text>
</comment>
<sequence>MALSRSHKILQMALLQSYDECSNENLSDQNSDSDVVNCSEPDECLDDVSESESNTEQKLVSKKEVPYYVDYNDGHRLYLKTLAIELTRSHMAKLQIKKKLEPLSMIEETDAPVEEKERTKCRYCPKKKENKQEDQVVSPTTYEISTLGDTVNPIGKYHVSALTPYIADPDEDPPSPTQPIRRRGRPRNPVPLADCTDFLIESDESALRKNSLVHDAVPAHYSGNDKNVFFETHEDKTPEKLTLTRECNPRVYENKMLLSNQSSVVDSNYDIENSPTSPISYGLQVTNKVFMTKDMKIRIVDPTSRKVDKKLKLFRVLLNLEKRNPSLASSYARIPVDVLQELPYCQTKLDELKTLVQDFEDKPLSSEYNKLTTKLQHLERRLDYMSSAIDNVNKPS</sequence>
<reference evidence="3" key="1">
    <citation type="submission" date="2023-01" db="EMBL/GenBank/DDBJ databases">
        <title>Key to firefly adult light organ development and bioluminescence: homeobox transcription factors regulate luciferase expression and transportation to peroxisome.</title>
        <authorList>
            <person name="Fu X."/>
        </authorList>
    </citation>
    <scope>NUCLEOTIDE SEQUENCE [LARGE SCALE GENOMIC DNA]</scope>
</reference>
<dbReference type="AlphaFoldDB" id="A0AAN7PA63"/>
<feature type="region of interest" description="Disordered" evidence="1">
    <location>
        <begin position="24"/>
        <end position="57"/>
    </location>
</feature>
<accession>A0AAN7PA63</accession>
<gene>
    <name evidence="2" type="ORF">RN001_008868</name>
</gene>
<evidence type="ECO:0000256" key="1">
    <source>
        <dbReference type="SAM" id="MobiDB-lite"/>
    </source>
</evidence>